<evidence type="ECO:0000313" key="2">
    <source>
        <dbReference type="Proteomes" id="UP000177506"/>
    </source>
</evidence>
<organism evidence="1 2">
    <name type="scientific">Hymenobacter coccineus</name>
    <dbReference type="NCBI Taxonomy" id="1908235"/>
    <lineage>
        <taxon>Bacteria</taxon>
        <taxon>Pseudomonadati</taxon>
        <taxon>Bacteroidota</taxon>
        <taxon>Cytophagia</taxon>
        <taxon>Cytophagales</taxon>
        <taxon>Hymenobacteraceae</taxon>
        <taxon>Hymenobacter</taxon>
    </lineage>
</organism>
<protein>
    <recommendedName>
        <fullName evidence="3">Glycosyl transferase family 1 domain-containing protein</fullName>
    </recommendedName>
</protein>
<reference evidence="1 2" key="1">
    <citation type="submission" date="2016-08" db="EMBL/GenBank/DDBJ databases">
        <title>Hymenobacter coccineus sp. nov., Hymenobacter lapidarius sp. nov. and Hymenobacter glacialis sp. nov., isolated from Antarctic soil.</title>
        <authorList>
            <person name="Sedlacek I."/>
            <person name="Kralova S."/>
            <person name="Kyrova K."/>
            <person name="Maslanova I."/>
            <person name="Stankova E."/>
            <person name="Vrbovska V."/>
            <person name="Nemec M."/>
            <person name="Bartak M."/>
            <person name="Svec P."/>
            <person name="Busse H.-J."/>
            <person name="Pantucek R."/>
        </authorList>
    </citation>
    <scope>NUCLEOTIDE SEQUENCE [LARGE SCALE GENOMIC DNA]</scope>
    <source>
        <strain evidence="1 2">CCM 8649</strain>
    </source>
</reference>
<sequence>MAGTTPAARVRALARLPGVAVSGWLPDIRSAYAQARVFVAPMRVGTGLQNKLLEAMAMRLPCVTTPLANNALQGTPGQHLLVAADAAGLADAVAQLLADADAADQLGARGRTFVEQHYDWAATTARLENLLLLNC</sequence>
<dbReference type="Proteomes" id="UP000177506">
    <property type="component" value="Unassembled WGS sequence"/>
</dbReference>
<proteinExistence type="predicted"/>
<evidence type="ECO:0000313" key="1">
    <source>
        <dbReference type="EMBL" id="OGX91199.1"/>
    </source>
</evidence>
<dbReference type="Pfam" id="PF13692">
    <property type="entry name" value="Glyco_trans_1_4"/>
    <property type="match status" value="1"/>
</dbReference>
<dbReference type="EMBL" id="MDZA01000079">
    <property type="protein sequence ID" value="OGX91199.1"/>
    <property type="molecule type" value="Genomic_DNA"/>
</dbReference>
<dbReference type="GO" id="GO:0016757">
    <property type="term" value="F:glycosyltransferase activity"/>
    <property type="evidence" value="ECO:0007669"/>
    <property type="project" value="TreeGrafter"/>
</dbReference>
<dbReference type="PANTHER" id="PTHR12526:SF600">
    <property type="entry name" value="GLYCOSYL TRANSFERASE GROUP 1"/>
    <property type="match status" value="1"/>
</dbReference>
<dbReference type="AlphaFoldDB" id="A0A1G1TK11"/>
<dbReference type="SUPFAM" id="SSF53756">
    <property type="entry name" value="UDP-Glycosyltransferase/glycogen phosphorylase"/>
    <property type="match status" value="1"/>
</dbReference>
<dbReference type="Gene3D" id="3.40.50.2000">
    <property type="entry name" value="Glycogen Phosphorylase B"/>
    <property type="match status" value="1"/>
</dbReference>
<dbReference type="PANTHER" id="PTHR12526">
    <property type="entry name" value="GLYCOSYLTRANSFERASE"/>
    <property type="match status" value="1"/>
</dbReference>
<name>A0A1G1TK11_9BACT</name>
<keyword evidence="2" id="KW-1185">Reference proteome</keyword>
<comment type="caution">
    <text evidence="1">The sequence shown here is derived from an EMBL/GenBank/DDBJ whole genome shotgun (WGS) entry which is preliminary data.</text>
</comment>
<accession>A0A1G1TK11</accession>
<evidence type="ECO:0008006" key="3">
    <source>
        <dbReference type="Google" id="ProtNLM"/>
    </source>
</evidence>
<gene>
    <name evidence="1" type="ORF">BEN49_20665</name>
</gene>